<dbReference type="Proteomes" id="UP000754883">
    <property type="component" value="Unassembled WGS sequence"/>
</dbReference>
<feature type="repeat" description="ANK" evidence="3">
    <location>
        <begin position="703"/>
        <end position="726"/>
    </location>
</feature>
<evidence type="ECO:0000256" key="3">
    <source>
        <dbReference type="PROSITE-ProRule" id="PRU00023"/>
    </source>
</evidence>
<dbReference type="Pfam" id="PF00023">
    <property type="entry name" value="Ank"/>
    <property type="match status" value="1"/>
</dbReference>
<feature type="region of interest" description="Disordered" evidence="5">
    <location>
        <begin position="1162"/>
        <end position="1195"/>
    </location>
</feature>
<accession>A0A9N9XYC4</accession>
<organism evidence="6 7">
    <name type="scientific">Clonostachys byssicola</name>
    <dbReference type="NCBI Taxonomy" id="160290"/>
    <lineage>
        <taxon>Eukaryota</taxon>
        <taxon>Fungi</taxon>
        <taxon>Dikarya</taxon>
        <taxon>Ascomycota</taxon>
        <taxon>Pezizomycotina</taxon>
        <taxon>Sordariomycetes</taxon>
        <taxon>Hypocreomycetidae</taxon>
        <taxon>Hypocreales</taxon>
        <taxon>Bionectriaceae</taxon>
        <taxon>Clonostachys</taxon>
    </lineage>
</organism>
<evidence type="ECO:0000313" key="7">
    <source>
        <dbReference type="Proteomes" id="UP000754883"/>
    </source>
</evidence>
<reference evidence="7" key="1">
    <citation type="submission" date="2019-06" db="EMBL/GenBank/DDBJ databases">
        <authorList>
            <person name="Broberg M."/>
        </authorList>
    </citation>
    <scope>NUCLEOTIDE SEQUENCE [LARGE SCALE GENOMIC DNA]</scope>
</reference>
<reference evidence="6 7" key="2">
    <citation type="submission" date="2021-10" db="EMBL/GenBank/DDBJ databases">
        <authorList>
            <person name="Piombo E."/>
        </authorList>
    </citation>
    <scope>NUCLEOTIDE SEQUENCE [LARGE SCALE GENOMIC DNA]</scope>
</reference>
<feature type="compositionally biased region" description="Basic and acidic residues" evidence="5">
    <location>
        <begin position="611"/>
        <end position="633"/>
    </location>
</feature>
<evidence type="ECO:0000256" key="5">
    <source>
        <dbReference type="SAM" id="MobiDB-lite"/>
    </source>
</evidence>
<dbReference type="SMART" id="SM00248">
    <property type="entry name" value="ANK"/>
    <property type="match status" value="11"/>
</dbReference>
<evidence type="ECO:0000313" key="6">
    <source>
        <dbReference type="EMBL" id="CAG9972479.1"/>
    </source>
</evidence>
<feature type="coiled-coil region" evidence="4">
    <location>
        <begin position="980"/>
        <end position="1034"/>
    </location>
</feature>
<keyword evidence="2 3" id="KW-0040">ANK repeat</keyword>
<evidence type="ECO:0000256" key="1">
    <source>
        <dbReference type="ARBA" id="ARBA00022737"/>
    </source>
</evidence>
<keyword evidence="7" id="KW-1185">Reference proteome</keyword>
<proteinExistence type="predicted"/>
<evidence type="ECO:0008006" key="8">
    <source>
        <dbReference type="Google" id="ProtNLM"/>
    </source>
</evidence>
<protein>
    <recommendedName>
        <fullName evidence="8">Ankyrin repeat protein</fullName>
    </recommendedName>
</protein>
<gene>
    <name evidence="6" type="ORF">CBYS24578_00001057</name>
</gene>
<dbReference type="PROSITE" id="PS50088">
    <property type="entry name" value="ANK_REPEAT"/>
    <property type="match status" value="4"/>
</dbReference>
<feature type="repeat" description="ANK" evidence="3">
    <location>
        <begin position="569"/>
        <end position="593"/>
    </location>
</feature>
<dbReference type="OrthoDB" id="539213at2759"/>
<feature type="compositionally biased region" description="Acidic residues" evidence="5">
    <location>
        <begin position="634"/>
        <end position="644"/>
    </location>
</feature>
<name>A0A9N9XYC4_9HYPO</name>
<dbReference type="Gene3D" id="1.25.40.20">
    <property type="entry name" value="Ankyrin repeat-containing domain"/>
    <property type="match status" value="5"/>
</dbReference>
<keyword evidence="1" id="KW-0677">Repeat</keyword>
<feature type="repeat" description="ANK" evidence="3">
    <location>
        <begin position="536"/>
        <end position="568"/>
    </location>
</feature>
<comment type="caution">
    <text evidence="6">The sequence shown here is derived from an EMBL/GenBank/DDBJ whole genome shotgun (WGS) entry which is preliminary data.</text>
</comment>
<dbReference type="PANTHER" id="PTHR24198">
    <property type="entry name" value="ANKYRIN REPEAT AND PROTEIN KINASE DOMAIN-CONTAINING PROTEIN"/>
    <property type="match status" value="1"/>
</dbReference>
<dbReference type="InterPro" id="IPR036770">
    <property type="entry name" value="Ankyrin_rpt-contain_sf"/>
</dbReference>
<dbReference type="InterPro" id="IPR002110">
    <property type="entry name" value="Ankyrin_rpt"/>
</dbReference>
<evidence type="ECO:0000256" key="2">
    <source>
        <dbReference type="ARBA" id="ARBA00023043"/>
    </source>
</evidence>
<dbReference type="PROSITE" id="PS50297">
    <property type="entry name" value="ANK_REP_REGION"/>
    <property type="match status" value="4"/>
</dbReference>
<keyword evidence="4" id="KW-0175">Coiled coil</keyword>
<dbReference type="Pfam" id="PF12796">
    <property type="entry name" value="Ank_2"/>
    <property type="match status" value="2"/>
</dbReference>
<dbReference type="EMBL" id="CABFNO020001240">
    <property type="protein sequence ID" value="CAG9972479.1"/>
    <property type="molecule type" value="Genomic_DNA"/>
</dbReference>
<feature type="repeat" description="ANK" evidence="3">
    <location>
        <begin position="1508"/>
        <end position="1532"/>
    </location>
</feature>
<dbReference type="SUPFAM" id="SSF48403">
    <property type="entry name" value="Ankyrin repeat"/>
    <property type="match status" value="3"/>
</dbReference>
<feature type="region of interest" description="Disordered" evidence="5">
    <location>
        <begin position="610"/>
        <end position="644"/>
    </location>
</feature>
<sequence>MASQTSPELPVPLSQLVKYIHGHPELSVSQILGPYHKHEAYLRALFAQDGQNPILDNPYVNTLPLFTEVSELVTTRARNPALETAEERSRYIMPLSDEKRRKDGSPAIVAGLAEFQRNFSIFSEASLADMDWSNVVAAGSSVVNCLLPIPEEYKVNKRKLRQYFHEVFCPASDVDLFLYGLTEEEAIEKIKTIEEAVRDTLLKDVTVVRTKYAITIASHYPTRHIQIVLRVYKSISEILTGFDIDAAGGAYDGKQVYVTPRALASFITQINHIDLTRRSPSYETRLAKYSNRNFEVYWPDLDRSRIDPTIYERSFKRTVGLARLLVLESLPTESARHTYQNERRRERGRPEVDYPHWTWRENGDMKQDHENEVADWYPSEKVSNYHTFSIPYGRRFTAKAIERICYSQDILLNAEWNQKPDKRKVYLHRHPAFFGRVEDVIQDCCGCCPIPDTVEEQEVAEKDAKTCISGRVSFLTDDPGRQEIGSFNPLTEQDWTEMAYISNTARLFQSIIDVDILSIHTWLGQDGFDINRRDHTGRTPLHFAVNVSTAEVVQCLIDHGARLTARLADGRTALHLAAARGRADMIKILMEKSLQNEEIGQDRKRFKRRKLEAADQEVREDTSDSEMHKTRDDLDIEEDDDDSDAVVVGEGESDDYEFSVTTGSFAKINRVDPQGDAAEIEEASEMGPDFYNIDIPAWDIPCSPLHLAVSGGHEDAVRTLCDYGADPLLPVQFRFNRVKTDVILTLALALKLPTEKAKAMIRLLIELGALSSQADTDGITAIHRFVANNSGDLLDILVACDRSNVTRALKHIYIPDVRTISVLHTAIDQNDSNLVLKLLNMGAKPDISFDMWLRAVKLSPMKHNLGIARENKRLYRTTIQPLLYAVQAENYQAAIQLLESGADSNSMTPDSYRLLQGDEVYDVETGSTVLDVLDANLQRIADSLNKAKGDEGSVASPRPPRTDKFLEQFPSDSYQHFYHKEALERQKWRFEGHLKDQENKQELAVDQEGPDPEIQRLEKLASGLNDLRERLVSRGGQTFKDLHPDFKEYRTRRRGLRLHSPSSYQRSPSIESGKICFKGDKNFSSFKENKYIELMEAAWDGNLDKIKSLTLRTDPDDNQPRLLISIQDDQYNCPFSLAFFRGHREVAAAILDIVRTQWAPSEESNQTFRRPRLRRRTTTPSYRGSGSPGHSEMELDSGDALSQLGPIILSEDEDNMSINEDLDPEPEPNTSEMTPIRILRQEWQMIHLVEEKWQPGLRQTLFDSCVSRNDVAGLEFLIRLARYWTSKKLPDEPVDEILAYHDPIDKKEQDGIFTLSEAESQTVLNEGNLELVHLVMRKIGAGLILDDLVRRSGENLEQKSEYYQGLTVYGKKRKDWANIVPSGERRRPRDRLLDTSKKDTHTNDVGVAPVIHAVRSGHIEIVKLFLSEAPLQLYADFARSDAAADNPKILHLLQSKAGFELTVSEWLGASNHLILHHALLISSLRRGEKVLKYLIQRYPDAVESRDSTGHTPLLIAARIGRISLVEILIRDGHADQTVCNSKGENVLHLALLGPVEARRFYELTKIIDTRLLDDLFLQRKKLSANGTVPLHSWIAHICGYPSRDGDSDIFSEYGTYTPLRDRPADLVALLQTLIEFSNDKVLESFNDVGDTCLHTAIKSRQFAIVRGLIQHNPGLVCRENAMGQTPLELANDLVFRATIKPPKPLMLNADPEDRFITARRRWNDAVPGTISRTPRAPKMPNTSPVEMLAELGLSDDYSESAVSEVLYLAGLCGNERVETSSDLDAILAKMITLDFCKTSVQKNPGISRVLASVVAANDVARRVAELKSSSKDTGIEHTSVADAKLHRDIDAWNDWDDEHEYDENGNVVGTVRRGEGERRRNVVFRSRRSRR</sequence>
<dbReference type="PANTHER" id="PTHR24198:SF165">
    <property type="entry name" value="ANKYRIN REPEAT-CONTAINING PROTEIN-RELATED"/>
    <property type="match status" value="1"/>
</dbReference>
<evidence type="ECO:0000256" key="4">
    <source>
        <dbReference type="SAM" id="Coils"/>
    </source>
</evidence>